<protein>
    <submittedName>
        <fullName evidence="1">Uncharacterized protein</fullName>
    </submittedName>
</protein>
<evidence type="ECO:0000313" key="1">
    <source>
        <dbReference type="EMBL" id="KAH7932954.1"/>
    </source>
</evidence>
<name>A0ACB8C290_DERSI</name>
<accession>A0ACB8C290</accession>
<comment type="caution">
    <text evidence="1">The sequence shown here is derived from an EMBL/GenBank/DDBJ whole genome shotgun (WGS) entry which is preliminary data.</text>
</comment>
<sequence length="203" mass="23140">MRRFFPTIFNASGMASLAAEYGDWFTYDRCPRALMFKRGFKDPSDIERVLDFVRYNNYENDPLAVCAACSPKYNAENALSARSDLNPSVGRYPFFEMGLRPHGGTDAKPDTIFGTEYFIIFAWETSHAETVLAQVVNSTMMAHHSLWTQCGPTWYEKQSFSWSASPFASVPHVGQPDDWRFPPALKEWPDHVTLNTTELPSFL</sequence>
<dbReference type="Proteomes" id="UP000821865">
    <property type="component" value="Chromosome 9"/>
</dbReference>
<reference evidence="1" key="1">
    <citation type="submission" date="2020-05" db="EMBL/GenBank/DDBJ databases">
        <title>Large-scale comparative analyses of tick genomes elucidate their genetic diversity and vector capacities.</title>
        <authorList>
            <person name="Jia N."/>
            <person name="Wang J."/>
            <person name="Shi W."/>
            <person name="Du L."/>
            <person name="Sun Y."/>
            <person name="Zhan W."/>
            <person name="Jiang J."/>
            <person name="Wang Q."/>
            <person name="Zhang B."/>
            <person name="Ji P."/>
            <person name="Sakyi L.B."/>
            <person name="Cui X."/>
            <person name="Yuan T."/>
            <person name="Jiang B."/>
            <person name="Yang W."/>
            <person name="Lam T.T.-Y."/>
            <person name="Chang Q."/>
            <person name="Ding S."/>
            <person name="Wang X."/>
            <person name="Zhu J."/>
            <person name="Ruan X."/>
            <person name="Zhao L."/>
            <person name="Wei J."/>
            <person name="Que T."/>
            <person name="Du C."/>
            <person name="Cheng J."/>
            <person name="Dai P."/>
            <person name="Han X."/>
            <person name="Huang E."/>
            <person name="Gao Y."/>
            <person name="Liu J."/>
            <person name="Shao H."/>
            <person name="Ye R."/>
            <person name="Li L."/>
            <person name="Wei W."/>
            <person name="Wang X."/>
            <person name="Wang C."/>
            <person name="Yang T."/>
            <person name="Huo Q."/>
            <person name="Li W."/>
            <person name="Guo W."/>
            <person name="Chen H."/>
            <person name="Zhou L."/>
            <person name="Ni X."/>
            <person name="Tian J."/>
            <person name="Zhou Y."/>
            <person name="Sheng Y."/>
            <person name="Liu T."/>
            <person name="Pan Y."/>
            <person name="Xia L."/>
            <person name="Li J."/>
            <person name="Zhao F."/>
            <person name="Cao W."/>
        </authorList>
    </citation>
    <scope>NUCLEOTIDE SEQUENCE</scope>
    <source>
        <strain evidence="1">Dsil-2018</strain>
    </source>
</reference>
<organism evidence="1 2">
    <name type="scientific">Dermacentor silvarum</name>
    <name type="common">Tick</name>
    <dbReference type="NCBI Taxonomy" id="543639"/>
    <lineage>
        <taxon>Eukaryota</taxon>
        <taxon>Metazoa</taxon>
        <taxon>Ecdysozoa</taxon>
        <taxon>Arthropoda</taxon>
        <taxon>Chelicerata</taxon>
        <taxon>Arachnida</taxon>
        <taxon>Acari</taxon>
        <taxon>Parasitiformes</taxon>
        <taxon>Ixodida</taxon>
        <taxon>Ixodoidea</taxon>
        <taxon>Ixodidae</taxon>
        <taxon>Rhipicephalinae</taxon>
        <taxon>Dermacentor</taxon>
    </lineage>
</organism>
<keyword evidence="2" id="KW-1185">Reference proteome</keyword>
<proteinExistence type="predicted"/>
<dbReference type="EMBL" id="CM023478">
    <property type="protein sequence ID" value="KAH7932954.1"/>
    <property type="molecule type" value="Genomic_DNA"/>
</dbReference>
<evidence type="ECO:0000313" key="2">
    <source>
        <dbReference type="Proteomes" id="UP000821865"/>
    </source>
</evidence>
<gene>
    <name evidence="1" type="ORF">HPB49_005275</name>
</gene>